<proteinExistence type="predicted"/>
<evidence type="ECO:0000313" key="3">
    <source>
        <dbReference type="Proteomes" id="UP000232883"/>
    </source>
</evidence>
<name>A0A2K8YZH6_9BACT</name>
<dbReference type="InterPro" id="IPR054238">
    <property type="entry name" value="DUF6965"/>
</dbReference>
<evidence type="ECO:0000313" key="2">
    <source>
        <dbReference type="EMBL" id="AUD03032.1"/>
    </source>
</evidence>
<keyword evidence="3" id="KW-1185">Reference proteome</keyword>
<dbReference type="AlphaFoldDB" id="A0A2K8YZH6"/>
<protein>
    <recommendedName>
        <fullName evidence="1">DUF6965 domain-containing protein</fullName>
    </recommendedName>
</protein>
<accession>A0A2K8YZH6</accession>
<dbReference type="EMBL" id="CP025096">
    <property type="protein sequence ID" value="AUD03032.1"/>
    <property type="molecule type" value="Genomic_DNA"/>
</dbReference>
<reference evidence="2 3" key="1">
    <citation type="submission" date="2017-11" db="EMBL/GenBank/DDBJ databases">
        <title>Taxonomic description and genome sequences of Spirosoma HA7 sp. nov., isolated from pollen microhabitat of Corylus avellana.</title>
        <authorList>
            <person name="Ambika Manirajan B."/>
            <person name="Suarez C."/>
            <person name="Ratering S."/>
            <person name="Geissler-Plaum R."/>
            <person name="Cardinale M."/>
            <person name="Sylvia S."/>
        </authorList>
    </citation>
    <scope>NUCLEOTIDE SEQUENCE [LARGE SCALE GENOMIC DNA]</scope>
    <source>
        <strain evidence="2 3">HA7</strain>
    </source>
</reference>
<dbReference type="Pfam" id="PF22292">
    <property type="entry name" value="DUF6965"/>
    <property type="match status" value="1"/>
</dbReference>
<evidence type="ECO:0000259" key="1">
    <source>
        <dbReference type="Pfam" id="PF22292"/>
    </source>
</evidence>
<feature type="domain" description="DUF6965" evidence="1">
    <location>
        <begin position="6"/>
        <end position="64"/>
    </location>
</feature>
<sequence length="73" mass="8478">MNDDMNNLLDFFIGLVLPETEFKITKQTSTSNLQKCVRLAMALAKDGNKPSVIRLRRIRDLLEKQSIEFVRPR</sequence>
<gene>
    <name evidence="2" type="ORF">CWM47_15030</name>
</gene>
<dbReference type="KEGG" id="spir:CWM47_15030"/>
<organism evidence="2 3">
    <name type="scientific">Spirosoma pollinicola</name>
    <dbReference type="NCBI Taxonomy" id="2057025"/>
    <lineage>
        <taxon>Bacteria</taxon>
        <taxon>Pseudomonadati</taxon>
        <taxon>Bacteroidota</taxon>
        <taxon>Cytophagia</taxon>
        <taxon>Cytophagales</taxon>
        <taxon>Cytophagaceae</taxon>
        <taxon>Spirosoma</taxon>
    </lineage>
</organism>
<dbReference type="Proteomes" id="UP000232883">
    <property type="component" value="Chromosome"/>
</dbReference>